<gene>
    <name evidence="1" type="ORF">AVEN_156588_1</name>
</gene>
<dbReference type="GO" id="GO:0003676">
    <property type="term" value="F:nucleic acid binding"/>
    <property type="evidence" value="ECO:0007669"/>
    <property type="project" value="InterPro"/>
</dbReference>
<reference evidence="1 2" key="1">
    <citation type="journal article" date="2019" name="Sci. Rep.">
        <title>Orb-weaving spider Araneus ventricosus genome elucidates the spidroin gene catalogue.</title>
        <authorList>
            <person name="Kono N."/>
            <person name="Nakamura H."/>
            <person name="Ohtoshi R."/>
            <person name="Moran D.A.P."/>
            <person name="Shinohara A."/>
            <person name="Yoshida Y."/>
            <person name="Fujiwara M."/>
            <person name="Mori M."/>
            <person name="Tomita M."/>
            <person name="Arakawa K."/>
        </authorList>
    </citation>
    <scope>NUCLEOTIDE SEQUENCE [LARGE SCALE GENOMIC DNA]</scope>
</reference>
<comment type="caution">
    <text evidence="1">The sequence shown here is derived from an EMBL/GenBank/DDBJ whole genome shotgun (WGS) entry which is preliminary data.</text>
</comment>
<dbReference type="OrthoDB" id="6435860at2759"/>
<dbReference type="InterPro" id="IPR036397">
    <property type="entry name" value="RNaseH_sf"/>
</dbReference>
<keyword evidence="2" id="KW-1185">Reference proteome</keyword>
<proteinExistence type="predicted"/>
<evidence type="ECO:0000313" key="2">
    <source>
        <dbReference type="Proteomes" id="UP000499080"/>
    </source>
</evidence>
<sequence>MFGAAQSQMALAPVNPTIQFNPILYALQKIYLSTQRQFCIYTDSRNSVETLCHPHFQMHPVAMEILGLLQTLQHSSFCILFCWIPSHVGIIGNGQADHSVKTAASFLHREIPYCDVKKSVAKRIFSLWQETWDMQVKLHSIKPFIGLWPVLPIRGTDVKLTRLRIGRTRVTHKHLLFGEREPMCPTCNVELTIYNILIECSNFNLHRIHFFNSSFLTLSELLDEKHHPNIFYFLKALRLLTCI</sequence>
<evidence type="ECO:0000313" key="1">
    <source>
        <dbReference type="EMBL" id="GBM32491.1"/>
    </source>
</evidence>
<dbReference type="Gene3D" id="3.30.420.10">
    <property type="entry name" value="Ribonuclease H-like superfamily/Ribonuclease H"/>
    <property type="match status" value="1"/>
</dbReference>
<protein>
    <submittedName>
        <fullName evidence="1">Uncharacterized protein</fullName>
    </submittedName>
</protein>
<dbReference type="Proteomes" id="UP000499080">
    <property type="component" value="Unassembled WGS sequence"/>
</dbReference>
<organism evidence="1 2">
    <name type="scientific">Araneus ventricosus</name>
    <name type="common">Orbweaver spider</name>
    <name type="synonym">Epeira ventricosa</name>
    <dbReference type="NCBI Taxonomy" id="182803"/>
    <lineage>
        <taxon>Eukaryota</taxon>
        <taxon>Metazoa</taxon>
        <taxon>Ecdysozoa</taxon>
        <taxon>Arthropoda</taxon>
        <taxon>Chelicerata</taxon>
        <taxon>Arachnida</taxon>
        <taxon>Araneae</taxon>
        <taxon>Araneomorphae</taxon>
        <taxon>Entelegynae</taxon>
        <taxon>Araneoidea</taxon>
        <taxon>Araneidae</taxon>
        <taxon>Araneus</taxon>
    </lineage>
</organism>
<dbReference type="EMBL" id="BGPR01000709">
    <property type="protein sequence ID" value="GBM32491.1"/>
    <property type="molecule type" value="Genomic_DNA"/>
</dbReference>
<accession>A0A4Y2EUF8</accession>
<dbReference type="AlphaFoldDB" id="A0A4Y2EUF8"/>
<dbReference type="SUPFAM" id="SSF53098">
    <property type="entry name" value="Ribonuclease H-like"/>
    <property type="match status" value="1"/>
</dbReference>
<name>A0A4Y2EUF8_ARAVE</name>
<dbReference type="InterPro" id="IPR012337">
    <property type="entry name" value="RNaseH-like_sf"/>
</dbReference>